<keyword evidence="2" id="KW-1185">Reference proteome</keyword>
<reference evidence="1" key="1">
    <citation type="submission" date="2021-03" db="EMBL/GenBank/DDBJ databases">
        <title>Draft genome sequence of rust myrtle Austropuccinia psidii MF-1, a brazilian biotype.</title>
        <authorList>
            <person name="Quecine M.C."/>
            <person name="Pachon D.M.R."/>
            <person name="Bonatelli M.L."/>
            <person name="Correr F.H."/>
            <person name="Franceschini L.M."/>
            <person name="Leite T.F."/>
            <person name="Margarido G.R.A."/>
            <person name="Almeida C.A."/>
            <person name="Ferrarezi J.A."/>
            <person name="Labate C.A."/>
        </authorList>
    </citation>
    <scope>NUCLEOTIDE SEQUENCE</scope>
    <source>
        <strain evidence="1">MF-1</strain>
    </source>
</reference>
<dbReference type="Proteomes" id="UP000765509">
    <property type="component" value="Unassembled WGS sequence"/>
</dbReference>
<evidence type="ECO:0000313" key="1">
    <source>
        <dbReference type="EMBL" id="MBW0480787.1"/>
    </source>
</evidence>
<comment type="caution">
    <text evidence="1">The sequence shown here is derived from an EMBL/GenBank/DDBJ whole genome shotgun (WGS) entry which is preliminary data.</text>
</comment>
<proteinExistence type="predicted"/>
<evidence type="ECO:0000313" key="2">
    <source>
        <dbReference type="Proteomes" id="UP000765509"/>
    </source>
</evidence>
<dbReference type="EMBL" id="AVOT02006109">
    <property type="protein sequence ID" value="MBW0480787.1"/>
    <property type="molecule type" value="Genomic_DNA"/>
</dbReference>
<dbReference type="AlphaFoldDB" id="A0A9Q3CBS3"/>
<protein>
    <submittedName>
        <fullName evidence="1">Uncharacterized protein</fullName>
    </submittedName>
</protein>
<name>A0A9Q3CBS3_9BASI</name>
<sequence>MSFSLKPKTHINTIHNLWVITPNGPRKQTTLIQELASVPPLIICASSQCLFSGKDMLPPYPPHLSHQPSLHYHSAASYNDHSPAVPSRCPSAHQHHIFTITHAYTSPPLANPLRC</sequence>
<accession>A0A9Q3CBS3</accession>
<organism evidence="1 2">
    <name type="scientific">Austropuccinia psidii MF-1</name>
    <dbReference type="NCBI Taxonomy" id="1389203"/>
    <lineage>
        <taxon>Eukaryota</taxon>
        <taxon>Fungi</taxon>
        <taxon>Dikarya</taxon>
        <taxon>Basidiomycota</taxon>
        <taxon>Pucciniomycotina</taxon>
        <taxon>Pucciniomycetes</taxon>
        <taxon>Pucciniales</taxon>
        <taxon>Sphaerophragmiaceae</taxon>
        <taxon>Austropuccinia</taxon>
    </lineage>
</organism>
<gene>
    <name evidence="1" type="ORF">O181_020502</name>
</gene>